<feature type="transmembrane region" description="Helical" evidence="1">
    <location>
        <begin position="44"/>
        <end position="62"/>
    </location>
</feature>
<dbReference type="EMBL" id="VDEM01000046">
    <property type="protein sequence ID" value="KAF0822801.1"/>
    <property type="molecule type" value="Genomic_DNA"/>
</dbReference>
<reference evidence="2 3" key="1">
    <citation type="journal article" date="2020" name="G3 (Bethesda)">
        <title>Whole Genome Sequencing and Comparative Genomics of Two Nematicidal Bacillus Strains Reveals a Wide Range of Possible Virulence Factors.</title>
        <authorList>
            <person name="Susic N."/>
            <person name="Janezic S."/>
            <person name="Rupnik M."/>
            <person name="Geric Stare B."/>
        </authorList>
    </citation>
    <scope>NUCLEOTIDE SEQUENCE [LARGE SCALE GENOMIC DNA]</scope>
    <source>
        <strain evidence="2 3">I-1582</strain>
    </source>
</reference>
<sequence>MKIFQAIIIILIWAIPIFSIRKTYKKMDNEEKQDVKDELKNPSFLLFVFTCIGFQLFITGNISGNKIMQHIGAGLVFSGFVSGCVGAFRQRNFKKGIGSMLAGGIGAVIYFI</sequence>
<feature type="transmembrane region" description="Helical" evidence="1">
    <location>
        <begin position="68"/>
        <end position="88"/>
    </location>
</feature>
<feature type="transmembrane region" description="Helical" evidence="1">
    <location>
        <begin position="6"/>
        <end position="24"/>
    </location>
</feature>
<protein>
    <submittedName>
        <fullName evidence="2">Uncharacterized protein</fullName>
    </submittedName>
</protein>
<dbReference type="Proteomes" id="UP000465778">
    <property type="component" value="Unassembled WGS sequence"/>
</dbReference>
<keyword evidence="1" id="KW-1133">Transmembrane helix</keyword>
<dbReference type="Gene3D" id="1.20.1250.20">
    <property type="entry name" value="MFS general substrate transporter like domains"/>
    <property type="match status" value="1"/>
</dbReference>
<evidence type="ECO:0000313" key="3">
    <source>
        <dbReference type="Proteomes" id="UP000465778"/>
    </source>
</evidence>
<name>A0A800MUW7_CYTFI</name>
<proteinExistence type="predicted"/>
<keyword evidence="1" id="KW-0472">Membrane</keyword>
<dbReference type="RefSeq" id="WP_159345835.1">
    <property type="nucleotide sequence ID" value="NZ_JBALQO010000047.1"/>
</dbReference>
<keyword evidence="1" id="KW-0812">Transmembrane</keyword>
<comment type="caution">
    <text evidence="2">The sequence shown here is derived from an EMBL/GenBank/DDBJ whole genome shotgun (WGS) entry which is preliminary data.</text>
</comment>
<evidence type="ECO:0000313" key="2">
    <source>
        <dbReference type="EMBL" id="KAF0822801.1"/>
    </source>
</evidence>
<dbReference type="AlphaFoldDB" id="A0A800MUW7"/>
<gene>
    <name evidence="2" type="ORF">KIS1582_3419</name>
</gene>
<organism evidence="2 3">
    <name type="scientific">Cytobacillus firmus</name>
    <name type="common">Bacillus firmus</name>
    <dbReference type="NCBI Taxonomy" id="1399"/>
    <lineage>
        <taxon>Bacteria</taxon>
        <taxon>Bacillati</taxon>
        <taxon>Bacillota</taxon>
        <taxon>Bacilli</taxon>
        <taxon>Bacillales</taxon>
        <taxon>Bacillaceae</taxon>
        <taxon>Cytobacillus</taxon>
    </lineage>
</organism>
<dbReference type="InterPro" id="IPR036259">
    <property type="entry name" value="MFS_trans_sf"/>
</dbReference>
<accession>A0A800MUW7</accession>
<evidence type="ECO:0000256" key="1">
    <source>
        <dbReference type="SAM" id="Phobius"/>
    </source>
</evidence>
<dbReference type="OrthoDB" id="2867769at2"/>